<proteinExistence type="predicted"/>
<reference evidence="2" key="1">
    <citation type="submission" date="2019-12" db="EMBL/GenBank/DDBJ databases">
        <title>An insight into the sialome of adult female Ixodes ricinus ticks feeding for 6 days.</title>
        <authorList>
            <person name="Perner J."/>
            <person name="Ribeiro J.M.C."/>
        </authorList>
    </citation>
    <scope>NUCLEOTIDE SEQUENCE</scope>
    <source>
        <strain evidence="2">Semi-engorged</strain>
        <tissue evidence="2">Salivary glands</tissue>
    </source>
</reference>
<name>A0A6B0TZS6_IXORI</name>
<organism evidence="2">
    <name type="scientific">Ixodes ricinus</name>
    <name type="common">Common tick</name>
    <name type="synonym">Acarus ricinus</name>
    <dbReference type="NCBI Taxonomy" id="34613"/>
    <lineage>
        <taxon>Eukaryota</taxon>
        <taxon>Metazoa</taxon>
        <taxon>Ecdysozoa</taxon>
        <taxon>Arthropoda</taxon>
        <taxon>Chelicerata</taxon>
        <taxon>Arachnida</taxon>
        <taxon>Acari</taxon>
        <taxon>Parasitiformes</taxon>
        <taxon>Ixodida</taxon>
        <taxon>Ixodoidea</taxon>
        <taxon>Ixodidae</taxon>
        <taxon>Ixodinae</taxon>
        <taxon>Ixodes</taxon>
    </lineage>
</organism>
<keyword evidence="1" id="KW-0732">Signal</keyword>
<protein>
    <recommendedName>
        <fullName evidence="3">Secreted protein</fullName>
    </recommendedName>
</protein>
<sequence>MGRVIAVILMVRAMLYAAVGYRRAPVTVFSRQLRLLPVIPDCKTPLREAAAASKNRLRPLMCAFANDFDTFRWFYDIKTKGILIILS</sequence>
<dbReference type="EMBL" id="GIFC01003599">
    <property type="protein sequence ID" value="MXU85682.1"/>
    <property type="molecule type" value="Transcribed_RNA"/>
</dbReference>
<feature type="chain" id="PRO_5025335610" description="Secreted protein" evidence="1">
    <location>
        <begin position="21"/>
        <end position="87"/>
    </location>
</feature>
<evidence type="ECO:0000256" key="1">
    <source>
        <dbReference type="SAM" id="SignalP"/>
    </source>
</evidence>
<evidence type="ECO:0000313" key="2">
    <source>
        <dbReference type="EMBL" id="MXU85682.1"/>
    </source>
</evidence>
<evidence type="ECO:0008006" key="3">
    <source>
        <dbReference type="Google" id="ProtNLM"/>
    </source>
</evidence>
<accession>A0A6B0TZS6</accession>
<feature type="signal peptide" evidence="1">
    <location>
        <begin position="1"/>
        <end position="20"/>
    </location>
</feature>
<dbReference type="AlphaFoldDB" id="A0A6B0TZS6"/>